<evidence type="ECO:0000256" key="1">
    <source>
        <dbReference type="ARBA" id="ARBA00004496"/>
    </source>
</evidence>
<dbReference type="PROSITE" id="PS00041">
    <property type="entry name" value="HTH_ARAC_FAMILY_1"/>
    <property type="match status" value="1"/>
</dbReference>
<sequence length="513" mass="57795">MKVLVADDEERVCALICALIDWDGLGLSLVGTAFDGISALQAIKEKQPDLVITDIRMPGLDGLELIQKVKELDDHIQFIIISGHRQFDYAQSAIKFGVAEYLLKPIKQIELNQTLLRMKENFMRLHEQQEQSIALRKQVQHDRNHLKKTSFASFLISADAQLLAPWYERGDSLQVGIVGIQGNARTQVSALIGKKIEQVFADTTPSPTVCCLHGDVYLLWMYPKHTAGAVAAGTPLLLDVFKTQTQIFGDLRCTLALGMEVLQLPDLVFSYRSAKQVLANRLINGHGNLYQAVDIAQDDSARYVLKIDEVFAQCCAQNSENIAEVCTVLLEEFDKGKVPIYTIFDTCVLAVKHAVAFLENHAHIELSTDMYLTEIEQAQTYELLKTQFCNSMQQLFSLFRQSRESAIAKPIRIAQEYLAQHYQDEMLSLEGVSEIVHLNSSYFSALFKKSIGQGFAEYVLDLRIKKAKELLSETNLGIAQIALQVGYHDPKHFAKIFKKTCQIKPIEYRKLYG</sequence>
<feature type="domain" description="Response regulatory" evidence="9">
    <location>
        <begin position="2"/>
        <end position="119"/>
    </location>
</feature>
<evidence type="ECO:0000259" key="8">
    <source>
        <dbReference type="PROSITE" id="PS01124"/>
    </source>
</evidence>
<dbReference type="CDD" id="cd17536">
    <property type="entry name" value="REC_YesN-like"/>
    <property type="match status" value="1"/>
</dbReference>
<dbReference type="GO" id="GO:0043565">
    <property type="term" value="F:sequence-specific DNA binding"/>
    <property type="evidence" value="ECO:0007669"/>
    <property type="project" value="InterPro"/>
</dbReference>
<dbReference type="GO" id="GO:0005737">
    <property type="term" value="C:cytoplasm"/>
    <property type="evidence" value="ECO:0007669"/>
    <property type="project" value="UniProtKB-SubCell"/>
</dbReference>
<keyword evidence="4" id="KW-0902">Two-component regulatory system</keyword>
<dbReference type="SUPFAM" id="SSF46689">
    <property type="entry name" value="Homeodomain-like"/>
    <property type="match status" value="2"/>
</dbReference>
<reference evidence="10" key="1">
    <citation type="submission" date="2019-08" db="EMBL/GenBank/DDBJ databases">
        <authorList>
            <person name="Kucharzyk K."/>
            <person name="Murdoch R.W."/>
            <person name="Higgins S."/>
            <person name="Loffler F."/>
        </authorList>
    </citation>
    <scope>NUCLEOTIDE SEQUENCE</scope>
</reference>
<organism evidence="10">
    <name type="scientific">bioreactor metagenome</name>
    <dbReference type="NCBI Taxonomy" id="1076179"/>
    <lineage>
        <taxon>unclassified sequences</taxon>
        <taxon>metagenomes</taxon>
        <taxon>ecological metagenomes</taxon>
    </lineage>
</organism>
<dbReference type="Gene3D" id="1.10.10.60">
    <property type="entry name" value="Homeodomain-like"/>
    <property type="match status" value="2"/>
</dbReference>
<evidence type="ECO:0000259" key="9">
    <source>
        <dbReference type="PROSITE" id="PS50110"/>
    </source>
</evidence>
<dbReference type="GO" id="GO:0003700">
    <property type="term" value="F:DNA-binding transcription factor activity"/>
    <property type="evidence" value="ECO:0007669"/>
    <property type="project" value="InterPro"/>
</dbReference>
<keyword evidence="7" id="KW-0804">Transcription</keyword>
<dbReference type="EMBL" id="VSSQ01018305">
    <property type="protein sequence ID" value="MPM61374.1"/>
    <property type="molecule type" value="Genomic_DNA"/>
</dbReference>
<dbReference type="AlphaFoldDB" id="A0A645BI06"/>
<dbReference type="SUPFAM" id="SSF52172">
    <property type="entry name" value="CheY-like"/>
    <property type="match status" value="1"/>
</dbReference>
<dbReference type="InterPro" id="IPR011006">
    <property type="entry name" value="CheY-like_superfamily"/>
</dbReference>
<keyword evidence="3" id="KW-0597">Phosphoprotein</keyword>
<dbReference type="PROSITE" id="PS01124">
    <property type="entry name" value="HTH_ARAC_FAMILY_2"/>
    <property type="match status" value="1"/>
</dbReference>
<proteinExistence type="predicted"/>
<keyword evidence="6" id="KW-0238">DNA-binding</keyword>
<evidence type="ECO:0000313" key="10">
    <source>
        <dbReference type="EMBL" id="MPM61374.1"/>
    </source>
</evidence>
<gene>
    <name evidence="10" type="primary">rssB_38</name>
    <name evidence="10" type="ORF">SDC9_108232</name>
</gene>
<evidence type="ECO:0000256" key="6">
    <source>
        <dbReference type="ARBA" id="ARBA00023125"/>
    </source>
</evidence>
<dbReference type="SMART" id="SM00342">
    <property type="entry name" value="HTH_ARAC"/>
    <property type="match status" value="1"/>
</dbReference>
<dbReference type="GO" id="GO:0000160">
    <property type="term" value="P:phosphorelay signal transduction system"/>
    <property type="evidence" value="ECO:0007669"/>
    <property type="project" value="UniProtKB-KW"/>
</dbReference>
<name>A0A645BI06_9ZZZZ</name>
<accession>A0A645BI06</accession>
<evidence type="ECO:0000256" key="2">
    <source>
        <dbReference type="ARBA" id="ARBA00022490"/>
    </source>
</evidence>
<evidence type="ECO:0000256" key="3">
    <source>
        <dbReference type="ARBA" id="ARBA00022553"/>
    </source>
</evidence>
<dbReference type="PANTHER" id="PTHR42713:SF3">
    <property type="entry name" value="TRANSCRIPTIONAL REGULATORY PROTEIN HPTR"/>
    <property type="match status" value="1"/>
</dbReference>
<evidence type="ECO:0000256" key="4">
    <source>
        <dbReference type="ARBA" id="ARBA00023012"/>
    </source>
</evidence>
<dbReference type="PANTHER" id="PTHR42713">
    <property type="entry name" value="HISTIDINE KINASE-RELATED"/>
    <property type="match status" value="1"/>
</dbReference>
<dbReference type="Pfam" id="PF12833">
    <property type="entry name" value="HTH_18"/>
    <property type="match status" value="1"/>
</dbReference>
<protein>
    <submittedName>
        <fullName evidence="10">Regulator of RpoS</fullName>
    </submittedName>
</protein>
<dbReference type="Pfam" id="PF00072">
    <property type="entry name" value="Response_reg"/>
    <property type="match status" value="1"/>
</dbReference>
<comment type="subcellular location">
    <subcellularLocation>
        <location evidence="1">Cytoplasm</location>
    </subcellularLocation>
</comment>
<keyword evidence="5" id="KW-0805">Transcription regulation</keyword>
<dbReference type="InterPro" id="IPR018060">
    <property type="entry name" value="HTH_AraC"/>
</dbReference>
<dbReference type="InterPro" id="IPR051552">
    <property type="entry name" value="HptR"/>
</dbReference>
<dbReference type="Gene3D" id="3.40.50.2300">
    <property type="match status" value="1"/>
</dbReference>
<feature type="domain" description="HTH araC/xylS-type" evidence="8">
    <location>
        <begin position="412"/>
        <end position="511"/>
    </location>
</feature>
<dbReference type="PROSITE" id="PS50110">
    <property type="entry name" value="RESPONSE_REGULATORY"/>
    <property type="match status" value="1"/>
</dbReference>
<evidence type="ECO:0000256" key="5">
    <source>
        <dbReference type="ARBA" id="ARBA00023015"/>
    </source>
</evidence>
<dbReference type="InterPro" id="IPR001789">
    <property type="entry name" value="Sig_transdc_resp-reg_receiver"/>
</dbReference>
<dbReference type="SMART" id="SM00448">
    <property type="entry name" value="REC"/>
    <property type="match status" value="1"/>
</dbReference>
<comment type="caution">
    <text evidence="10">The sequence shown here is derived from an EMBL/GenBank/DDBJ whole genome shotgun (WGS) entry which is preliminary data.</text>
</comment>
<dbReference type="InterPro" id="IPR018062">
    <property type="entry name" value="HTH_AraC-typ_CS"/>
</dbReference>
<dbReference type="InterPro" id="IPR009057">
    <property type="entry name" value="Homeodomain-like_sf"/>
</dbReference>
<keyword evidence="2" id="KW-0963">Cytoplasm</keyword>
<evidence type="ECO:0000256" key="7">
    <source>
        <dbReference type="ARBA" id="ARBA00023163"/>
    </source>
</evidence>